<gene>
    <name evidence="7" type="ORF">HMPREF9624_00880</name>
</gene>
<dbReference type="GO" id="GO:0005886">
    <property type="term" value="C:plasma membrane"/>
    <property type="evidence" value="ECO:0007669"/>
    <property type="project" value="UniProtKB-SubCell"/>
</dbReference>
<evidence type="ECO:0000256" key="6">
    <source>
        <dbReference type="SAM" id="Phobius"/>
    </source>
</evidence>
<evidence type="ECO:0000256" key="3">
    <source>
        <dbReference type="ARBA" id="ARBA00022692"/>
    </source>
</evidence>
<dbReference type="GO" id="GO:0022857">
    <property type="term" value="F:transmembrane transporter activity"/>
    <property type="evidence" value="ECO:0007669"/>
    <property type="project" value="InterPro"/>
</dbReference>
<dbReference type="InterPro" id="IPR001851">
    <property type="entry name" value="ABC_transp_permease"/>
</dbReference>
<proteinExistence type="predicted"/>
<feature type="transmembrane region" description="Helical" evidence="6">
    <location>
        <begin position="64"/>
        <end position="97"/>
    </location>
</feature>
<dbReference type="EMBL" id="AFZD01000017">
    <property type="protein sequence ID" value="EHL11547.1"/>
    <property type="molecule type" value="Genomic_DNA"/>
</dbReference>
<feature type="transmembrane region" description="Helical" evidence="6">
    <location>
        <begin position="26"/>
        <end position="43"/>
    </location>
</feature>
<dbReference type="Pfam" id="PF02653">
    <property type="entry name" value="BPD_transp_2"/>
    <property type="match status" value="1"/>
</dbReference>
<dbReference type="PANTHER" id="PTHR32196">
    <property type="entry name" value="ABC TRANSPORTER PERMEASE PROTEIN YPHD-RELATED-RELATED"/>
    <property type="match status" value="1"/>
</dbReference>
<accession>G9WVE6</accession>
<keyword evidence="4 6" id="KW-1133">Transmembrane helix</keyword>
<evidence type="ECO:0000313" key="8">
    <source>
        <dbReference type="Proteomes" id="UP000003527"/>
    </source>
</evidence>
<comment type="subcellular location">
    <subcellularLocation>
        <location evidence="1">Cell membrane</location>
        <topology evidence="1">Multi-pass membrane protein</topology>
    </subcellularLocation>
</comment>
<dbReference type="Proteomes" id="UP000003527">
    <property type="component" value="Unassembled WGS sequence"/>
</dbReference>
<evidence type="ECO:0000256" key="4">
    <source>
        <dbReference type="ARBA" id="ARBA00022989"/>
    </source>
</evidence>
<dbReference type="HOGENOM" id="CLU_028880_0_2_9"/>
<feature type="transmembrane region" description="Helical" evidence="6">
    <location>
        <begin position="172"/>
        <end position="198"/>
    </location>
</feature>
<feature type="transmembrane region" description="Helical" evidence="6">
    <location>
        <begin position="285"/>
        <end position="303"/>
    </location>
</feature>
<evidence type="ECO:0000256" key="2">
    <source>
        <dbReference type="ARBA" id="ARBA00022475"/>
    </source>
</evidence>
<evidence type="ECO:0000256" key="5">
    <source>
        <dbReference type="ARBA" id="ARBA00023136"/>
    </source>
</evidence>
<dbReference type="PATRIC" id="fig|796944.3.peg.1609"/>
<evidence type="ECO:0000256" key="1">
    <source>
        <dbReference type="ARBA" id="ARBA00004651"/>
    </source>
</evidence>
<reference evidence="7 8" key="1">
    <citation type="submission" date="2011-08" db="EMBL/GenBank/DDBJ databases">
        <title>The Genome Sequence of Oribacterium sp. ACB7.</title>
        <authorList>
            <consortium name="The Broad Institute Genome Sequencing Platform"/>
            <person name="Earl A."/>
            <person name="Ward D."/>
            <person name="Feldgarden M."/>
            <person name="Gevers D."/>
            <person name="Sizova M."/>
            <person name="Hazen A."/>
            <person name="Epstein S."/>
            <person name="Young S.K."/>
            <person name="Zeng Q."/>
            <person name="Gargeya S."/>
            <person name="Fitzgerald M."/>
            <person name="Haas B."/>
            <person name="Abouelleil A."/>
            <person name="Alvarado L."/>
            <person name="Arachchi H.M."/>
            <person name="Berlin A."/>
            <person name="Brown A."/>
            <person name="Chapman S.B."/>
            <person name="Chen Z."/>
            <person name="Dunbar C."/>
            <person name="Freedman E."/>
            <person name="Gearin G."/>
            <person name="Gellesch M."/>
            <person name="Goldberg J."/>
            <person name="Griggs A."/>
            <person name="Gujja S."/>
            <person name="Heiman D."/>
            <person name="Howarth C."/>
            <person name="Larson L."/>
            <person name="Lui A."/>
            <person name="MacDonald P.J.P."/>
            <person name="Montmayeur A."/>
            <person name="Murphy C."/>
            <person name="Neiman D."/>
            <person name="Pearson M."/>
            <person name="Priest M."/>
            <person name="Roberts A."/>
            <person name="Saif S."/>
            <person name="Shea T."/>
            <person name="Shenoy N."/>
            <person name="Sisk P."/>
            <person name="Stolte C."/>
            <person name="Sykes S."/>
            <person name="Wortman J."/>
            <person name="Nusbaum C."/>
            <person name="Birren B."/>
        </authorList>
    </citation>
    <scope>NUCLEOTIDE SEQUENCE [LARGE SCALE GENOMIC DNA]</scope>
    <source>
        <strain evidence="7 8">ACB7</strain>
    </source>
</reference>
<feature type="transmembrane region" description="Helical" evidence="6">
    <location>
        <begin position="230"/>
        <end position="248"/>
    </location>
</feature>
<dbReference type="RefSeq" id="WP_009536711.1">
    <property type="nucleotide sequence ID" value="NZ_JH414504.1"/>
</dbReference>
<dbReference type="CDD" id="cd06579">
    <property type="entry name" value="TM_PBP1_transp_AraH_like"/>
    <property type="match status" value="1"/>
</dbReference>
<protein>
    <submittedName>
        <fullName evidence="7">Uncharacterized protein</fullName>
    </submittedName>
</protein>
<sequence>MEKESKALSAVRTDKAVFKKMALNKTFLAFLLLCILSGLIFRDKHFLSLENAMNILLKASKNGGLLALGMTFVILSGEIDLSVGAVFALSGVVMGLVGEVNPFLGIFAGIMVGVLTGAMISFLVCKMRISSWIASLSMLFALRGMVQILAKKSVAIKDPVLLFAKAKLFSNLIPGVTGGISVLIVFFFAFFFLCRYLAENTKFGMRLYASGGNEEAAKLMGIQVKKIKSIAFFLSGFIAALSGVFLTSSSGSATLSAGNLYETYAIAMCAIGGIQLSGGQGKFSGTFFGILIYYIINTLFTYLPSSISVHWQSIIMGILVILSVAMQSEIFHQKK</sequence>
<keyword evidence="2" id="KW-1003">Cell membrane</keyword>
<organism evidence="7 8">
    <name type="scientific">Oribacterium asaccharolyticum ACB7</name>
    <dbReference type="NCBI Taxonomy" id="796944"/>
    <lineage>
        <taxon>Bacteria</taxon>
        <taxon>Bacillati</taxon>
        <taxon>Bacillota</taxon>
        <taxon>Clostridia</taxon>
        <taxon>Lachnospirales</taxon>
        <taxon>Lachnospiraceae</taxon>
        <taxon>Oribacterium</taxon>
    </lineage>
</organism>
<dbReference type="AlphaFoldDB" id="G9WVE6"/>
<keyword evidence="3 6" id="KW-0812">Transmembrane</keyword>
<feature type="transmembrane region" description="Helical" evidence="6">
    <location>
        <begin position="309"/>
        <end position="326"/>
    </location>
</feature>
<evidence type="ECO:0000313" key="7">
    <source>
        <dbReference type="EMBL" id="EHL11547.1"/>
    </source>
</evidence>
<feature type="transmembrane region" description="Helical" evidence="6">
    <location>
        <begin position="260"/>
        <end position="278"/>
    </location>
</feature>
<comment type="caution">
    <text evidence="7">The sequence shown here is derived from an EMBL/GenBank/DDBJ whole genome shotgun (WGS) entry which is preliminary data.</text>
</comment>
<keyword evidence="8" id="KW-1185">Reference proteome</keyword>
<keyword evidence="5 6" id="KW-0472">Membrane</keyword>
<feature type="transmembrane region" description="Helical" evidence="6">
    <location>
        <begin position="103"/>
        <end position="125"/>
    </location>
</feature>
<name>G9WVE6_9FIRM</name>
<feature type="transmembrane region" description="Helical" evidence="6">
    <location>
        <begin position="132"/>
        <end position="150"/>
    </location>
</feature>